<accession>A0A1Y1HPX2</accession>
<feature type="compositionally biased region" description="Low complexity" evidence="1">
    <location>
        <begin position="328"/>
        <end position="349"/>
    </location>
</feature>
<organism evidence="2 3">
    <name type="scientific">Klebsormidium nitens</name>
    <name type="common">Green alga</name>
    <name type="synonym">Ulothrix nitens</name>
    <dbReference type="NCBI Taxonomy" id="105231"/>
    <lineage>
        <taxon>Eukaryota</taxon>
        <taxon>Viridiplantae</taxon>
        <taxon>Streptophyta</taxon>
        <taxon>Klebsormidiophyceae</taxon>
        <taxon>Klebsormidiales</taxon>
        <taxon>Klebsormidiaceae</taxon>
        <taxon>Klebsormidium</taxon>
    </lineage>
</organism>
<evidence type="ECO:0000256" key="1">
    <source>
        <dbReference type="SAM" id="MobiDB-lite"/>
    </source>
</evidence>
<sequence>MSGRSAHLHHKMLRAIREKVRIKEWLNMFLRLKRRSTAVRAERRTELLYQKLAFFKPIVDAVEQAVLGLRDASDDFLNCTHKTLNSVRFVDSTNDEAAADAVYGEPVGKANADDDQEDALPEAEGHGQGRSTVSKTENDNRARSPTGPPPSFGSQMDLDLVRWELDSATMRSVIIPIARWKGSFEDLQDRMASLLRYEKEFEMRRTQVRRYDTLVENARKRYLDTEKDSDGRKLQQVAKIMRRKEIKFEASKVAFEIMEQDLFDTQQQLLGDCREFRTYLEKMVTLQREAFCAAATSLGIAPAASASPSHASGGHTDGPATDSSLDITRTPSSRASLPPLPPTSAASATRKASFRAAFEDLEKSESSSGHVIVGGRVLILHEERHREAESAASCANELPAKPDAEGSPVLSRGSPSQTSRKDGTLPRSPLSEVKGGREGTRKKQMPAADGKENVERIVDGKA</sequence>
<protein>
    <recommendedName>
        <fullName evidence="4">BAR domain-containing protein</fullName>
    </recommendedName>
</protein>
<gene>
    <name evidence="2" type="ORF">KFL_000460340</name>
</gene>
<feature type="compositionally biased region" description="Basic and acidic residues" evidence="1">
    <location>
        <begin position="449"/>
        <end position="462"/>
    </location>
</feature>
<keyword evidence="3" id="KW-1185">Reference proteome</keyword>
<evidence type="ECO:0008006" key="4">
    <source>
        <dbReference type="Google" id="ProtNLM"/>
    </source>
</evidence>
<evidence type="ECO:0000313" key="3">
    <source>
        <dbReference type="Proteomes" id="UP000054558"/>
    </source>
</evidence>
<name>A0A1Y1HPX2_KLENI</name>
<dbReference type="OMA" id="EYEMENT"/>
<feature type="compositionally biased region" description="Low complexity" evidence="1">
    <location>
        <begin position="303"/>
        <end position="314"/>
    </location>
</feature>
<evidence type="ECO:0000313" key="2">
    <source>
        <dbReference type="EMBL" id="GAQ80123.1"/>
    </source>
</evidence>
<feature type="region of interest" description="Disordered" evidence="1">
    <location>
        <begin position="303"/>
        <end position="349"/>
    </location>
</feature>
<proteinExistence type="predicted"/>
<dbReference type="Proteomes" id="UP000054558">
    <property type="component" value="Unassembled WGS sequence"/>
</dbReference>
<reference evidence="2 3" key="1">
    <citation type="journal article" date="2014" name="Nat. Commun.">
        <title>Klebsormidium flaccidum genome reveals primary factors for plant terrestrial adaptation.</title>
        <authorList>
            <person name="Hori K."/>
            <person name="Maruyama F."/>
            <person name="Fujisawa T."/>
            <person name="Togashi T."/>
            <person name="Yamamoto N."/>
            <person name="Seo M."/>
            <person name="Sato S."/>
            <person name="Yamada T."/>
            <person name="Mori H."/>
            <person name="Tajima N."/>
            <person name="Moriyama T."/>
            <person name="Ikeuchi M."/>
            <person name="Watanabe M."/>
            <person name="Wada H."/>
            <person name="Kobayashi K."/>
            <person name="Saito M."/>
            <person name="Masuda T."/>
            <person name="Sasaki-Sekimoto Y."/>
            <person name="Mashiguchi K."/>
            <person name="Awai K."/>
            <person name="Shimojima M."/>
            <person name="Masuda S."/>
            <person name="Iwai M."/>
            <person name="Nobusawa T."/>
            <person name="Narise T."/>
            <person name="Kondo S."/>
            <person name="Saito H."/>
            <person name="Sato R."/>
            <person name="Murakawa M."/>
            <person name="Ihara Y."/>
            <person name="Oshima-Yamada Y."/>
            <person name="Ohtaka K."/>
            <person name="Satoh M."/>
            <person name="Sonobe K."/>
            <person name="Ishii M."/>
            <person name="Ohtani R."/>
            <person name="Kanamori-Sato M."/>
            <person name="Honoki R."/>
            <person name="Miyazaki D."/>
            <person name="Mochizuki H."/>
            <person name="Umetsu J."/>
            <person name="Higashi K."/>
            <person name="Shibata D."/>
            <person name="Kamiya Y."/>
            <person name="Sato N."/>
            <person name="Nakamura Y."/>
            <person name="Tabata S."/>
            <person name="Ida S."/>
            <person name="Kurokawa K."/>
            <person name="Ohta H."/>
        </authorList>
    </citation>
    <scope>NUCLEOTIDE SEQUENCE [LARGE SCALE GENOMIC DNA]</scope>
    <source>
        <strain evidence="2 3">NIES-2285</strain>
    </source>
</reference>
<dbReference type="AlphaFoldDB" id="A0A1Y1HPX2"/>
<feature type="region of interest" description="Disordered" evidence="1">
    <location>
        <begin position="107"/>
        <end position="155"/>
    </location>
</feature>
<feature type="region of interest" description="Disordered" evidence="1">
    <location>
        <begin position="390"/>
        <end position="462"/>
    </location>
</feature>
<dbReference type="EMBL" id="DF236995">
    <property type="protein sequence ID" value="GAQ80123.1"/>
    <property type="molecule type" value="Genomic_DNA"/>
</dbReference>